<dbReference type="PRINTS" id="PR00112">
    <property type="entry name" value="ACYLPHPHTASE"/>
</dbReference>
<dbReference type="EC" id="3.6.1.7" evidence="2 4"/>
<dbReference type="Pfam" id="PF00708">
    <property type="entry name" value="Acylphosphatase"/>
    <property type="match status" value="1"/>
</dbReference>
<dbReference type="PANTHER" id="PTHR47268:SF4">
    <property type="entry name" value="ACYLPHOSPHATASE"/>
    <property type="match status" value="1"/>
</dbReference>
<comment type="caution">
    <text evidence="8">The sequence shown here is derived from an EMBL/GenBank/DDBJ whole genome shotgun (WGS) entry which is preliminary data.</text>
</comment>
<evidence type="ECO:0000256" key="3">
    <source>
        <dbReference type="ARBA" id="ARBA00047645"/>
    </source>
</evidence>
<name>A0A4V2UNH4_9PROT</name>
<comment type="similarity">
    <text evidence="1 6">Belongs to the acylphosphatase family.</text>
</comment>
<feature type="active site" evidence="4">
    <location>
        <position position="23"/>
    </location>
</feature>
<evidence type="ECO:0000259" key="7">
    <source>
        <dbReference type="PROSITE" id="PS51160"/>
    </source>
</evidence>
<evidence type="ECO:0000256" key="6">
    <source>
        <dbReference type="RuleBase" id="RU004168"/>
    </source>
</evidence>
<dbReference type="PROSITE" id="PS51160">
    <property type="entry name" value="ACYLPHOSPHATASE_3"/>
    <property type="match status" value="1"/>
</dbReference>
<proteinExistence type="inferred from homology"/>
<keyword evidence="9" id="KW-1185">Reference proteome</keyword>
<sequence>MKTETIKTLRLRIEGRVQGVGFRAWTRAEARSRGIGGWVRNRRDGAVEAFFCGAPQAVDEMAMRCREGPAWGKVSRVVELFDDAQGGLAPSPSSLCADDADFTILETV</sequence>
<dbReference type="AlphaFoldDB" id="A0A4V2UNH4"/>
<evidence type="ECO:0000313" key="9">
    <source>
        <dbReference type="Proteomes" id="UP000295304"/>
    </source>
</evidence>
<dbReference type="OrthoDB" id="5295388at2"/>
<evidence type="ECO:0000313" key="8">
    <source>
        <dbReference type="EMBL" id="TCS62091.1"/>
    </source>
</evidence>
<dbReference type="InterPro" id="IPR020456">
    <property type="entry name" value="Acylphosphatase"/>
</dbReference>
<comment type="catalytic activity">
    <reaction evidence="3 4 5">
        <text>an acyl phosphate + H2O = a carboxylate + phosphate + H(+)</text>
        <dbReference type="Rhea" id="RHEA:14965"/>
        <dbReference type="ChEBI" id="CHEBI:15377"/>
        <dbReference type="ChEBI" id="CHEBI:15378"/>
        <dbReference type="ChEBI" id="CHEBI:29067"/>
        <dbReference type="ChEBI" id="CHEBI:43474"/>
        <dbReference type="ChEBI" id="CHEBI:59918"/>
        <dbReference type="EC" id="3.6.1.7"/>
    </reaction>
</comment>
<evidence type="ECO:0000256" key="5">
    <source>
        <dbReference type="RuleBase" id="RU000553"/>
    </source>
</evidence>
<dbReference type="PROSITE" id="PS00151">
    <property type="entry name" value="ACYLPHOSPHATASE_2"/>
    <property type="match status" value="1"/>
</dbReference>
<dbReference type="PROSITE" id="PS00150">
    <property type="entry name" value="ACYLPHOSPHATASE_1"/>
    <property type="match status" value="1"/>
</dbReference>
<reference evidence="8 9" key="1">
    <citation type="submission" date="2019-03" db="EMBL/GenBank/DDBJ databases">
        <title>Genomic Encyclopedia of Type Strains, Phase IV (KMG-IV): sequencing the most valuable type-strain genomes for metagenomic binning, comparative biology and taxonomic classification.</title>
        <authorList>
            <person name="Goeker M."/>
        </authorList>
    </citation>
    <scope>NUCLEOTIDE SEQUENCE [LARGE SCALE GENOMIC DNA]</scope>
    <source>
        <strain evidence="8 9">DSM 101688</strain>
    </source>
</reference>
<feature type="domain" description="Acylphosphatase-like" evidence="7">
    <location>
        <begin position="8"/>
        <end position="106"/>
    </location>
</feature>
<dbReference type="SUPFAM" id="SSF54975">
    <property type="entry name" value="Acylphosphatase/BLUF domain-like"/>
    <property type="match status" value="1"/>
</dbReference>
<dbReference type="EMBL" id="SLZW01000006">
    <property type="protein sequence ID" value="TCS62091.1"/>
    <property type="molecule type" value="Genomic_DNA"/>
</dbReference>
<dbReference type="Proteomes" id="UP000295304">
    <property type="component" value="Unassembled WGS sequence"/>
</dbReference>
<gene>
    <name evidence="8" type="ORF">EDD55_10645</name>
</gene>
<dbReference type="Gene3D" id="3.30.70.100">
    <property type="match status" value="1"/>
</dbReference>
<dbReference type="InterPro" id="IPR017968">
    <property type="entry name" value="Acylphosphatase_CS"/>
</dbReference>
<accession>A0A4V2UNH4</accession>
<organism evidence="8 9">
    <name type="scientific">Varunaivibrio sulfuroxidans</name>
    <dbReference type="NCBI Taxonomy" id="1773489"/>
    <lineage>
        <taxon>Bacteria</taxon>
        <taxon>Pseudomonadati</taxon>
        <taxon>Pseudomonadota</taxon>
        <taxon>Alphaproteobacteria</taxon>
        <taxon>Rhodospirillales</taxon>
        <taxon>Magnetovibrionaceae</taxon>
        <taxon>Varunaivibrio</taxon>
    </lineage>
</organism>
<keyword evidence="4 5" id="KW-0378">Hydrolase</keyword>
<evidence type="ECO:0000256" key="2">
    <source>
        <dbReference type="ARBA" id="ARBA00012150"/>
    </source>
</evidence>
<dbReference type="RefSeq" id="WP_132939176.1">
    <property type="nucleotide sequence ID" value="NZ_CP119676.1"/>
</dbReference>
<dbReference type="PANTHER" id="PTHR47268">
    <property type="entry name" value="ACYLPHOSPHATASE"/>
    <property type="match status" value="1"/>
</dbReference>
<protein>
    <recommendedName>
        <fullName evidence="2 4">Acylphosphatase</fullName>
        <ecNumber evidence="2 4">3.6.1.7</ecNumber>
    </recommendedName>
</protein>
<dbReference type="InterPro" id="IPR001792">
    <property type="entry name" value="Acylphosphatase-like_dom"/>
</dbReference>
<evidence type="ECO:0000256" key="1">
    <source>
        <dbReference type="ARBA" id="ARBA00005614"/>
    </source>
</evidence>
<evidence type="ECO:0000256" key="4">
    <source>
        <dbReference type="PROSITE-ProRule" id="PRU00520"/>
    </source>
</evidence>
<feature type="active site" evidence="4">
    <location>
        <position position="41"/>
    </location>
</feature>
<dbReference type="InterPro" id="IPR036046">
    <property type="entry name" value="Acylphosphatase-like_dom_sf"/>
</dbReference>
<dbReference type="GO" id="GO:0003998">
    <property type="term" value="F:acylphosphatase activity"/>
    <property type="evidence" value="ECO:0007669"/>
    <property type="project" value="UniProtKB-EC"/>
</dbReference>